<keyword evidence="4" id="KW-1003">Cell membrane</keyword>
<dbReference type="GO" id="GO:0055085">
    <property type="term" value="P:transmembrane transport"/>
    <property type="evidence" value="ECO:0007669"/>
    <property type="project" value="TreeGrafter"/>
</dbReference>
<organism evidence="9 10">
    <name type="scientific">Propionispora vibrioides</name>
    <dbReference type="NCBI Taxonomy" id="112903"/>
    <lineage>
        <taxon>Bacteria</taxon>
        <taxon>Bacillati</taxon>
        <taxon>Bacillota</taxon>
        <taxon>Negativicutes</taxon>
        <taxon>Selenomonadales</taxon>
        <taxon>Sporomusaceae</taxon>
        <taxon>Propionispora</taxon>
    </lineage>
</organism>
<feature type="transmembrane region" description="Helical" evidence="8">
    <location>
        <begin position="210"/>
        <end position="227"/>
    </location>
</feature>
<keyword evidence="3" id="KW-0813">Transport</keyword>
<evidence type="ECO:0000256" key="7">
    <source>
        <dbReference type="ARBA" id="ARBA00023136"/>
    </source>
</evidence>
<evidence type="ECO:0000256" key="2">
    <source>
        <dbReference type="ARBA" id="ARBA00009773"/>
    </source>
</evidence>
<dbReference type="PANTHER" id="PTHR21716:SF53">
    <property type="entry name" value="PERMEASE PERM-RELATED"/>
    <property type="match status" value="1"/>
</dbReference>
<proteinExistence type="inferred from homology"/>
<evidence type="ECO:0000313" key="9">
    <source>
        <dbReference type="EMBL" id="SEO26214.1"/>
    </source>
</evidence>
<dbReference type="AlphaFoldDB" id="A0A1H8N9E1"/>
<keyword evidence="10" id="KW-1185">Reference proteome</keyword>
<evidence type="ECO:0000256" key="1">
    <source>
        <dbReference type="ARBA" id="ARBA00004651"/>
    </source>
</evidence>
<protein>
    <submittedName>
        <fullName evidence="9">Predicted PurR-regulated permease PerM</fullName>
    </submittedName>
</protein>
<dbReference type="STRING" id="112903.SAMN04490178_10112"/>
<name>A0A1H8N9E1_9FIRM</name>
<keyword evidence="6 8" id="KW-1133">Transmembrane helix</keyword>
<keyword evidence="7 8" id="KW-0472">Membrane</keyword>
<feature type="transmembrane region" description="Helical" evidence="8">
    <location>
        <begin position="233"/>
        <end position="252"/>
    </location>
</feature>
<evidence type="ECO:0000256" key="8">
    <source>
        <dbReference type="SAM" id="Phobius"/>
    </source>
</evidence>
<comment type="similarity">
    <text evidence="2">Belongs to the autoinducer-2 exporter (AI-2E) (TC 2.A.86) family.</text>
</comment>
<evidence type="ECO:0000313" key="10">
    <source>
        <dbReference type="Proteomes" id="UP000198847"/>
    </source>
</evidence>
<feature type="transmembrane region" description="Helical" evidence="8">
    <location>
        <begin position="63"/>
        <end position="85"/>
    </location>
</feature>
<dbReference type="Pfam" id="PF01594">
    <property type="entry name" value="AI-2E_transport"/>
    <property type="match status" value="1"/>
</dbReference>
<comment type="subcellular location">
    <subcellularLocation>
        <location evidence="1">Cell membrane</location>
        <topology evidence="1">Multi-pass membrane protein</topology>
    </subcellularLocation>
</comment>
<accession>A0A1H8N9E1</accession>
<dbReference type="PANTHER" id="PTHR21716">
    <property type="entry name" value="TRANSMEMBRANE PROTEIN"/>
    <property type="match status" value="1"/>
</dbReference>
<gene>
    <name evidence="9" type="ORF">SAMN04490178_10112</name>
</gene>
<keyword evidence="5 8" id="KW-0812">Transmembrane</keyword>
<evidence type="ECO:0000256" key="4">
    <source>
        <dbReference type="ARBA" id="ARBA00022475"/>
    </source>
</evidence>
<feature type="transmembrane region" description="Helical" evidence="8">
    <location>
        <begin position="259"/>
        <end position="282"/>
    </location>
</feature>
<dbReference type="Proteomes" id="UP000198847">
    <property type="component" value="Unassembled WGS sequence"/>
</dbReference>
<evidence type="ECO:0000256" key="3">
    <source>
        <dbReference type="ARBA" id="ARBA00022448"/>
    </source>
</evidence>
<evidence type="ECO:0000256" key="6">
    <source>
        <dbReference type="ARBA" id="ARBA00022989"/>
    </source>
</evidence>
<dbReference type="GO" id="GO:0005886">
    <property type="term" value="C:plasma membrane"/>
    <property type="evidence" value="ECO:0007669"/>
    <property type="project" value="UniProtKB-SubCell"/>
</dbReference>
<feature type="transmembrane region" description="Helical" evidence="8">
    <location>
        <begin position="140"/>
        <end position="170"/>
    </location>
</feature>
<evidence type="ECO:0000256" key="5">
    <source>
        <dbReference type="ARBA" id="ARBA00022692"/>
    </source>
</evidence>
<feature type="transmembrane region" description="Helical" evidence="8">
    <location>
        <begin position="31"/>
        <end position="51"/>
    </location>
</feature>
<dbReference type="OrthoDB" id="9793390at2"/>
<reference evidence="9 10" key="1">
    <citation type="submission" date="2016-10" db="EMBL/GenBank/DDBJ databases">
        <authorList>
            <person name="de Groot N.N."/>
        </authorList>
    </citation>
    <scope>NUCLEOTIDE SEQUENCE [LARGE SCALE GENOMIC DNA]</scope>
    <source>
        <strain evidence="9 10">DSM 13305</strain>
    </source>
</reference>
<dbReference type="EMBL" id="FODY01000001">
    <property type="protein sequence ID" value="SEO26214.1"/>
    <property type="molecule type" value="Genomic_DNA"/>
</dbReference>
<dbReference type="InterPro" id="IPR002549">
    <property type="entry name" value="AI-2E-like"/>
</dbReference>
<sequence length="341" mass="37338">MPSHKQGIRIAILLGLLLTGLYYLWLTRNVLYPFLLGFLIAYLLNPLVCLLERQKIKRLWGISLIYAVLLGIILLGIIYLFPILMKDIDDFSARLPQIMIKVDLAQQQIYSQYQNSLLPLVIKKALDNLLLSLETGVNDFIAAILQTCLTLISHSLGILISPILAFYMLYDWYPIKDKILGALPGRWRPEVVAVAKDIDKVLSGVIRGQILTAMIVGTVVTGGLSLLHVEFPLIIGIFAGMLDVIPYFGAFLGAAPGIVLALLQSPLTAIQVSILFFIIHQLEGSVIQPKILGESVGLHPLSVIFFVFVGGELGGITGMLLGVPIAAIGKVIGKHLMNLLL</sequence>
<feature type="transmembrane region" description="Helical" evidence="8">
    <location>
        <begin position="7"/>
        <end position="25"/>
    </location>
</feature>
<dbReference type="RefSeq" id="WP_091743355.1">
    <property type="nucleotide sequence ID" value="NZ_FODY01000001.1"/>
</dbReference>
<feature type="transmembrane region" description="Helical" evidence="8">
    <location>
        <begin position="302"/>
        <end position="328"/>
    </location>
</feature>